<evidence type="ECO:0000256" key="13">
    <source>
        <dbReference type="ARBA" id="ARBA00073026"/>
    </source>
</evidence>
<evidence type="ECO:0000256" key="3">
    <source>
        <dbReference type="ARBA" id="ARBA00006898"/>
    </source>
</evidence>
<keyword evidence="5" id="KW-1003">Cell membrane</keyword>
<evidence type="ECO:0000256" key="8">
    <source>
        <dbReference type="ARBA" id="ARBA00023163"/>
    </source>
</evidence>
<keyword evidence="8" id="KW-0804">Transcription</keyword>
<keyword evidence="7" id="KW-0472">Membrane</keyword>
<dbReference type="EMBL" id="JAODUP010000933">
    <property type="protein sequence ID" value="KAK2142612.1"/>
    <property type="molecule type" value="Genomic_DNA"/>
</dbReference>
<dbReference type="InterPro" id="IPR005574">
    <property type="entry name" value="Rpb4/RPC9"/>
</dbReference>
<dbReference type="GO" id="GO:0000166">
    <property type="term" value="F:nucleotide binding"/>
    <property type="evidence" value="ECO:0007669"/>
    <property type="project" value="InterPro"/>
</dbReference>
<comment type="similarity">
    <text evidence="3">Belongs to the eukaryotic RPC9 RNA polymerase subunit family.</text>
</comment>
<dbReference type="GO" id="GO:0005666">
    <property type="term" value="C:RNA polymerase III complex"/>
    <property type="evidence" value="ECO:0007669"/>
    <property type="project" value="InterPro"/>
</dbReference>
<dbReference type="GO" id="GO:0006384">
    <property type="term" value="P:transcription initiation at RNA polymerase III promoter"/>
    <property type="evidence" value="ECO:0007669"/>
    <property type="project" value="InterPro"/>
</dbReference>
<evidence type="ECO:0000256" key="11">
    <source>
        <dbReference type="ARBA" id="ARBA00044007"/>
    </source>
</evidence>
<evidence type="ECO:0000256" key="2">
    <source>
        <dbReference type="ARBA" id="ARBA00004413"/>
    </source>
</evidence>
<comment type="function">
    <text evidence="10">Accessory protein for the calcitonin gene-related peptide (CGRP) receptor. It modulates CGRP responsiveness in a variety of tissues.</text>
</comment>
<keyword evidence="6" id="KW-0240">DNA-directed RNA polymerase</keyword>
<name>A0AAD9MQV8_9ANNE</name>
<evidence type="ECO:0000313" key="17">
    <source>
        <dbReference type="Proteomes" id="UP001208570"/>
    </source>
</evidence>
<accession>A0AAD9MQV8</accession>
<dbReference type="SMART" id="SM00657">
    <property type="entry name" value="RPOL4c"/>
    <property type="match status" value="1"/>
</dbReference>
<feature type="region of interest" description="Disordered" evidence="14">
    <location>
        <begin position="121"/>
        <end position="143"/>
    </location>
</feature>
<proteinExistence type="inferred from homology"/>
<evidence type="ECO:0000256" key="5">
    <source>
        <dbReference type="ARBA" id="ARBA00022475"/>
    </source>
</evidence>
<organism evidence="16 17">
    <name type="scientific">Paralvinella palmiformis</name>
    <dbReference type="NCBI Taxonomy" id="53620"/>
    <lineage>
        <taxon>Eukaryota</taxon>
        <taxon>Metazoa</taxon>
        <taxon>Spiralia</taxon>
        <taxon>Lophotrochozoa</taxon>
        <taxon>Annelida</taxon>
        <taxon>Polychaeta</taxon>
        <taxon>Sedentaria</taxon>
        <taxon>Canalipalpata</taxon>
        <taxon>Terebellida</taxon>
        <taxon>Terebelliformia</taxon>
        <taxon>Alvinellidae</taxon>
        <taxon>Paralvinella</taxon>
    </lineage>
</organism>
<dbReference type="Gene3D" id="1.20.1250.40">
    <property type="match status" value="1"/>
</dbReference>
<keyword evidence="9" id="KW-0539">Nucleus</keyword>
<evidence type="ECO:0000256" key="1">
    <source>
        <dbReference type="ARBA" id="ARBA00004123"/>
    </source>
</evidence>
<dbReference type="PANTHER" id="PTHR15561">
    <property type="entry name" value="CALCITONIN GENE-RELATED PEPTIDE-RECEPTOR COMPONENT PROTEIN"/>
    <property type="match status" value="1"/>
</dbReference>
<dbReference type="Proteomes" id="UP001208570">
    <property type="component" value="Unassembled WGS sequence"/>
</dbReference>
<dbReference type="InterPro" id="IPR010997">
    <property type="entry name" value="HRDC-like_sf"/>
</dbReference>
<keyword evidence="17" id="KW-1185">Reference proteome</keyword>
<reference evidence="16" key="1">
    <citation type="journal article" date="2023" name="Mol. Biol. Evol.">
        <title>Third-Generation Sequencing Reveals the Adaptive Role of the Epigenome in Three Deep-Sea Polychaetes.</title>
        <authorList>
            <person name="Perez M."/>
            <person name="Aroh O."/>
            <person name="Sun Y."/>
            <person name="Lan Y."/>
            <person name="Juniper S.K."/>
            <person name="Young C.R."/>
            <person name="Angers B."/>
            <person name="Qian P.Y."/>
        </authorList>
    </citation>
    <scope>NUCLEOTIDE SEQUENCE</scope>
    <source>
        <strain evidence="16">P08H-3</strain>
    </source>
</reference>
<evidence type="ECO:0000256" key="7">
    <source>
        <dbReference type="ARBA" id="ARBA00023136"/>
    </source>
</evidence>
<evidence type="ECO:0000259" key="15">
    <source>
        <dbReference type="SMART" id="SM00657"/>
    </source>
</evidence>
<gene>
    <name evidence="16" type="ORF">LSH36_933g00035</name>
</gene>
<evidence type="ECO:0000256" key="9">
    <source>
        <dbReference type="ARBA" id="ARBA00023242"/>
    </source>
</evidence>
<evidence type="ECO:0000256" key="6">
    <source>
        <dbReference type="ARBA" id="ARBA00022478"/>
    </source>
</evidence>
<protein>
    <recommendedName>
        <fullName evidence="4">DNA-directed RNA polymerase III subunit RPC9</fullName>
    </recommendedName>
    <alternativeName>
        <fullName evidence="13">DNA-directed RNA polymerase III subunit rpc9</fullName>
    </alternativeName>
</protein>
<dbReference type="GO" id="GO:0005886">
    <property type="term" value="C:plasma membrane"/>
    <property type="evidence" value="ECO:0007669"/>
    <property type="project" value="UniProtKB-SubCell"/>
</dbReference>
<evidence type="ECO:0000313" key="16">
    <source>
        <dbReference type="EMBL" id="KAK2142612.1"/>
    </source>
</evidence>
<evidence type="ECO:0000256" key="4">
    <source>
        <dbReference type="ARBA" id="ARBA00016672"/>
    </source>
</evidence>
<evidence type="ECO:0000256" key="14">
    <source>
        <dbReference type="SAM" id="MobiDB-lite"/>
    </source>
</evidence>
<dbReference type="SUPFAM" id="SSF47819">
    <property type="entry name" value="HRDC-like"/>
    <property type="match status" value="1"/>
</dbReference>
<dbReference type="AlphaFoldDB" id="A0AAD9MQV8"/>
<evidence type="ECO:0000256" key="10">
    <source>
        <dbReference type="ARBA" id="ARBA00043924"/>
    </source>
</evidence>
<dbReference type="InterPro" id="IPR038324">
    <property type="entry name" value="Rpb4/RPC9_sf"/>
</dbReference>
<comment type="function">
    <text evidence="12">DNA-dependent RNA polymerase catalyzes the transcription of DNA into RNA using the four ribonucleoside triphosphates as substrates. Specific peripheric component of RNA polymerase III (Pol III) which synthesizes small non-coding RNAs including 5S rRNA, snRNAs, tRNAs and miRNAs from at least 500 distinct genomic loci. With POLR3H/RPC8 forms a mobile stalk that protrudes from Pol III core and functions primarily in transcription initiation. Pol III plays a key role in sensing and limiting infection by intracellular bacteria and DNA viruses. Acts as nuclear and cytosolic DNA sensor involved in innate immune response. Can sense non-self dsDNA that serves as template for transcription into dsRNA. The non-self RNA polymerase III transcripts, such as Epstein-Barr virus-encoded RNAs (EBERs) induce type I interferon and NF-kappa-B through the RIG-I pathway.</text>
</comment>
<dbReference type="FunFam" id="1.20.1250.40:FF:000002">
    <property type="entry name" value="DNA-directed RNA polymerase III subunit RPC9"/>
    <property type="match status" value="1"/>
</dbReference>
<dbReference type="InterPro" id="IPR038846">
    <property type="entry name" value="RPC9"/>
</dbReference>
<sequence length="143" mass="16048">MEVIDENAAKLSNYEVYSLLKDIQSGTNGQKKPTKHQQHLATVSYSTLKYLERTPCTGQSAEVIQNLIKALEPFKLTKAEKLQLLNHRPSSAVEIQLMIEESEERLTDQQIDELLDIISANVPGEDQPPSEADQPMEVDVNQS</sequence>
<feature type="domain" description="RNA polymerase Rpb4/RPC9 core" evidence="15">
    <location>
        <begin position="1"/>
        <end position="125"/>
    </location>
</feature>
<comment type="subcellular location">
    <subcellularLocation>
        <location evidence="2">Cell membrane</location>
        <topology evidence="2">Peripheral membrane protein</topology>
        <orientation evidence="2">Cytoplasmic side</orientation>
    </subcellularLocation>
    <subcellularLocation>
        <location evidence="1">Nucleus</location>
    </subcellularLocation>
</comment>
<comment type="caution">
    <text evidence="16">The sequence shown here is derived from an EMBL/GenBank/DDBJ whole genome shotgun (WGS) entry which is preliminary data.</text>
</comment>
<dbReference type="InterPro" id="IPR006590">
    <property type="entry name" value="RNA_pol_Rpb4/RPC9_core"/>
</dbReference>
<evidence type="ECO:0000256" key="12">
    <source>
        <dbReference type="ARBA" id="ARBA00045808"/>
    </source>
</evidence>
<comment type="subunit">
    <text evidence="11">Component of the RNA polymerase III complex consisting of 17 subunits: a ten-subunit horseshoe-shaped catalytic core composed of POLR3A/RPC1, POLR3B/RPC2, POLR1C/RPAC1, POLR1D/RPAC2, POLR3K/RPC10, POLR2E/RPABC1, POLR2F/RPABC2, POLR2H/RPABC3, POLR2K/RPABC4 and POLR2L/RPABC5; a mobile stalk composed of two subunits POLR3H/RPC8 and CRCP/RPC9, protruding from the core and functioning primarily in transcription initiation; and additional subunits homologous to general transcription factors of the RNA polymerase II machinery, POLR3C/RPC3-POLR3F/RPC6-POLR3G/RPC7 heterotrimer required for transcription initiation and POLR3D/RPC4-POLR3E/RPC5 heterodimer involved in both transcription initiation and termination.</text>
</comment>
<dbReference type="Pfam" id="PF03874">
    <property type="entry name" value="RNA_pol_Rpb4"/>
    <property type="match status" value="1"/>
</dbReference>
<dbReference type="PANTHER" id="PTHR15561:SF0">
    <property type="entry name" value="DNA-DIRECTED RNA POLYMERASE III SUBUNIT RPC9"/>
    <property type="match status" value="1"/>
</dbReference>